<dbReference type="EMBL" id="BMNE01000005">
    <property type="protein sequence ID" value="GGN88295.1"/>
    <property type="molecule type" value="Genomic_DNA"/>
</dbReference>
<dbReference type="Pfam" id="PF00144">
    <property type="entry name" value="Beta-lactamase"/>
    <property type="match status" value="1"/>
</dbReference>
<accession>A0ABQ2KN34</accession>
<comment type="caution">
    <text evidence="3">The sequence shown here is derived from an EMBL/GenBank/DDBJ whole genome shotgun (WGS) entry which is preliminary data.</text>
</comment>
<dbReference type="PANTHER" id="PTHR46825:SF15">
    <property type="entry name" value="BETA-LACTAMASE-RELATED DOMAIN-CONTAINING PROTEIN"/>
    <property type="match status" value="1"/>
</dbReference>
<dbReference type="RefSeq" id="WP_189031779.1">
    <property type="nucleotide sequence ID" value="NZ_BMNE01000005.1"/>
</dbReference>
<dbReference type="PANTHER" id="PTHR46825">
    <property type="entry name" value="D-ALANYL-D-ALANINE-CARBOXYPEPTIDASE/ENDOPEPTIDASE AMPH"/>
    <property type="match status" value="1"/>
</dbReference>
<dbReference type="PROSITE" id="PS51257">
    <property type="entry name" value="PROKAR_LIPOPROTEIN"/>
    <property type="match status" value="1"/>
</dbReference>
<dbReference type="Proteomes" id="UP000658127">
    <property type="component" value="Unassembled WGS sequence"/>
</dbReference>
<keyword evidence="4" id="KW-1185">Reference proteome</keyword>
<dbReference type="InterPro" id="IPR050491">
    <property type="entry name" value="AmpC-like"/>
</dbReference>
<gene>
    <name evidence="3" type="ORF">GCM10011610_45540</name>
</gene>
<feature type="domain" description="Beta-lactamase-related" evidence="1">
    <location>
        <begin position="60"/>
        <end position="389"/>
    </location>
</feature>
<proteinExistence type="predicted"/>
<protein>
    <submittedName>
        <fullName evidence="3">Serine hydrolase</fullName>
    </submittedName>
</protein>
<evidence type="ECO:0000259" key="2">
    <source>
        <dbReference type="Pfam" id="PF11954"/>
    </source>
</evidence>
<dbReference type="GO" id="GO:0016787">
    <property type="term" value="F:hydrolase activity"/>
    <property type="evidence" value="ECO:0007669"/>
    <property type="project" value="UniProtKB-KW"/>
</dbReference>
<evidence type="ECO:0000259" key="1">
    <source>
        <dbReference type="Pfam" id="PF00144"/>
    </source>
</evidence>
<dbReference type="InterPro" id="IPR021860">
    <property type="entry name" value="Peptidase_S12_Pab87-rel_C"/>
</dbReference>
<organism evidence="3 4">
    <name type="scientific">Nocardia rhizosphaerihabitans</name>
    <dbReference type="NCBI Taxonomy" id="1691570"/>
    <lineage>
        <taxon>Bacteria</taxon>
        <taxon>Bacillati</taxon>
        <taxon>Actinomycetota</taxon>
        <taxon>Actinomycetes</taxon>
        <taxon>Mycobacteriales</taxon>
        <taxon>Nocardiaceae</taxon>
        <taxon>Nocardia</taxon>
    </lineage>
</organism>
<name>A0ABQ2KN34_9NOCA</name>
<dbReference type="SUPFAM" id="SSF56601">
    <property type="entry name" value="beta-lactamase/transpeptidase-like"/>
    <property type="match status" value="1"/>
</dbReference>
<dbReference type="InterPro" id="IPR001466">
    <property type="entry name" value="Beta-lactam-related"/>
</dbReference>
<dbReference type="InterPro" id="IPR012338">
    <property type="entry name" value="Beta-lactam/transpept-like"/>
</dbReference>
<dbReference type="Gene3D" id="3.40.710.10">
    <property type="entry name" value="DD-peptidase/beta-lactamase superfamily"/>
    <property type="match status" value="1"/>
</dbReference>
<evidence type="ECO:0000313" key="3">
    <source>
        <dbReference type="EMBL" id="GGN88295.1"/>
    </source>
</evidence>
<keyword evidence="3" id="KW-0378">Hydrolase</keyword>
<reference evidence="4" key="1">
    <citation type="journal article" date="2019" name="Int. J. Syst. Evol. Microbiol.">
        <title>The Global Catalogue of Microorganisms (GCM) 10K type strain sequencing project: providing services to taxonomists for standard genome sequencing and annotation.</title>
        <authorList>
            <consortium name="The Broad Institute Genomics Platform"/>
            <consortium name="The Broad Institute Genome Sequencing Center for Infectious Disease"/>
            <person name="Wu L."/>
            <person name="Ma J."/>
        </authorList>
    </citation>
    <scope>NUCLEOTIDE SEQUENCE [LARGE SCALE GENOMIC DNA]</scope>
    <source>
        <strain evidence="4">CGMCC 4.7329</strain>
    </source>
</reference>
<feature type="domain" description="Peptidase S12 Pab87-related C-terminal" evidence="2">
    <location>
        <begin position="432"/>
        <end position="494"/>
    </location>
</feature>
<evidence type="ECO:0000313" key="4">
    <source>
        <dbReference type="Proteomes" id="UP000658127"/>
    </source>
</evidence>
<dbReference type="Pfam" id="PF11954">
    <property type="entry name" value="DUF3471"/>
    <property type="match status" value="1"/>
</dbReference>
<sequence length="525" mass="54387">MVPAKGAIAALVVSMAVVVGCSGEPGDEHTVATPTEQLPPNQVAAVPLPDNAVDDAVAKLDELATSLMDSTRIPGMAVAVVHGGKTVYAKGFGVREAGGQDKVDADTVFQLASVSKSVSATVVAHQVGKGTVEWETPVVSKLPSFALADPATTAQLTIGDLFAHRSGLPDHAGDRLEDLGYDQATILDKLRLEPLDPFRITYHYTNFGLTAGAEAVAAAAGTAWDRLSADTLFTPLGMSSTSSRFVDFQSRPNRAVGHVNVDGNWVAGEVRNPDPQSPAGGVSSSVNDMARWLAMVLGNGASNGTTIAEPDALLPAISPQVISSPASSPEARAGFYGYGFNSSTSSAGRTAYSHSGAFALGAATNFLAIPSADVAIVALTNAAPIGVPEALTAEFGDLVQFGEIREDWRGIYQAAIAPINDPVGDLSGKSAPANPAAAKPLPSYAGTYANEYWGPATISEDDGALVLTLGPAQRRYPLRHWDGDTFAFELSGENAPPGSVSSAIFDNGTLTLDYFDENGLGKFTR</sequence>
<dbReference type="Gene3D" id="2.40.128.600">
    <property type="match status" value="1"/>
</dbReference>